<dbReference type="Pfam" id="PF10321">
    <property type="entry name" value="7TM_GPCR_Srt"/>
    <property type="match status" value="1"/>
</dbReference>
<dbReference type="AlphaFoldDB" id="A0A0B2VFZ8"/>
<evidence type="ECO:0000256" key="1">
    <source>
        <dbReference type="SAM" id="Phobius"/>
    </source>
</evidence>
<evidence type="ECO:0000313" key="3">
    <source>
        <dbReference type="Proteomes" id="UP000031036"/>
    </source>
</evidence>
<accession>A0A0B2VFZ8</accession>
<feature type="transmembrane region" description="Helical" evidence="1">
    <location>
        <begin position="229"/>
        <end position="253"/>
    </location>
</feature>
<dbReference type="EMBL" id="JPKZ01001740">
    <property type="protein sequence ID" value="KHN80483.1"/>
    <property type="molecule type" value="Genomic_DNA"/>
</dbReference>
<dbReference type="PANTHER" id="PTHR23021">
    <property type="entry name" value="SERPENTINE RECEPTOR, CLASS T"/>
    <property type="match status" value="1"/>
</dbReference>
<reference evidence="2 3" key="1">
    <citation type="submission" date="2014-11" db="EMBL/GenBank/DDBJ databases">
        <title>Genetic blueprint of the zoonotic pathogen Toxocara canis.</title>
        <authorList>
            <person name="Zhu X.-Q."/>
            <person name="Korhonen P.K."/>
            <person name="Cai H."/>
            <person name="Young N.D."/>
            <person name="Nejsum P."/>
            <person name="von Samson-Himmelstjerna G."/>
            <person name="Boag P.R."/>
            <person name="Tan P."/>
            <person name="Li Q."/>
            <person name="Min J."/>
            <person name="Yang Y."/>
            <person name="Wang X."/>
            <person name="Fang X."/>
            <person name="Hall R.S."/>
            <person name="Hofmann A."/>
            <person name="Sternberg P.W."/>
            <person name="Jex A.R."/>
            <person name="Gasser R.B."/>
        </authorList>
    </citation>
    <scope>NUCLEOTIDE SEQUENCE [LARGE SCALE GENOMIC DNA]</scope>
    <source>
        <strain evidence="2">PN_DK_2014</strain>
    </source>
</reference>
<gene>
    <name evidence="2" type="primary">srt-55</name>
    <name evidence="2" type="ORF">Tcan_09561</name>
</gene>
<proteinExistence type="predicted"/>
<keyword evidence="2" id="KW-0675">Receptor</keyword>
<dbReference type="STRING" id="6265.A0A0B2VFZ8"/>
<evidence type="ECO:0000313" key="2">
    <source>
        <dbReference type="EMBL" id="KHN80483.1"/>
    </source>
</evidence>
<feature type="transmembrane region" description="Helical" evidence="1">
    <location>
        <begin position="185"/>
        <end position="209"/>
    </location>
</feature>
<feature type="transmembrane region" description="Helical" evidence="1">
    <location>
        <begin position="97"/>
        <end position="120"/>
    </location>
</feature>
<dbReference type="PANTHER" id="PTHR23021:SF28">
    <property type="entry name" value="SERPENTINE RECEPTOR, CLASS T-RELATED"/>
    <property type="match status" value="1"/>
</dbReference>
<feature type="transmembrane region" description="Helical" evidence="1">
    <location>
        <begin position="141"/>
        <end position="165"/>
    </location>
</feature>
<keyword evidence="3" id="KW-1185">Reference proteome</keyword>
<sequence>MDTSNFEYIVSQCQTLNANLNKPNVSLGIAYMIIGLIYVVLYIPCMVGILNPVNFKLSCYKIMAVMGAIDIATLSIGVMSGYFSIVGVSVCTCPTLMLISGHCVMGFWTTYCGVCIYLGINRCADVYKSRFMEVIFKGYRIWLFILIPITFGLCVLLFGPAMYYSSSLGVWFFDIDPNSEREGNVLHLLVNTVCVAVILLQYVAISARLYMMTRSQSKLKKMSPAARSVLMQTFLISIPLLIASSMYIIIQFVSMPPVFTIISELTWQSCHGDMAIIYLVFNSSMRIKFLQTLHCIKGTRENIALHCIDYLSNKWTESPRDRHGCDVKQ</sequence>
<organism evidence="2 3">
    <name type="scientific">Toxocara canis</name>
    <name type="common">Canine roundworm</name>
    <dbReference type="NCBI Taxonomy" id="6265"/>
    <lineage>
        <taxon>Eukaryota</taxon>
        <taxon>Metazoa</taxon>
        <taxon>Ecdysozoa</taxon>
        <taxon>Nematoda</taxon>
        <taxon>Chromadorea</taxon>
        <taxon>Rhabditida</taxon>
        <taxon>Spirurina</taxon>
        <taxon>Ascaridomorpha</taxon>
        <taxon>Ascaridoidea</taxon>
        <taxon>Toxocaridae</taxon>
        <taxon>Toxocara</taxon>
    </lineage>
</organism>
<dbReference type="Proteomes" id="UP000031036">
    <property type="component" value="Unassembled WGS sequence"/>
</dbReference>
<dbReference type="OrthoDB" id="5873245at2759"/>
<keyword evidence="1" id="KW-0472">Membrane</keyword>
<feature type="transmembrane region" description="Helical" evidence="1">
    <location>
        <begin position="29"/>
        <end position="50"/>
    </location>
</feature>
<keyword evidence="1" id="KW-1133">Transmembrane helix</keyword>
<dbReference type="OMA" id="EGNRTYF"/>
<protein>
    <submittedName>
        <fullName evidence="2">Serpentine receptor class T-55</fullName>
    </submittedName>
</protein>
<feature type="transmembrane region" description="Helical" evidence="1">
    <location>
        <begin position="62"/>
        <end position="85"/>
    </location>
</feature>
<keyword evidence="1" id="KW-0812">Transmembrane</keyword>
<name>A0A0B2VFZ8_TOXCA</name>
<comment type="caution">
    <text evidence="2">The sequence shown here is derived from an EMBL/GenBank/DDBJ whole genome shotgun (WGS) entry which is preliminary data.</text>
</comment>
<dbReference type="SUPFAM" id="SSF81321">
    <property type="entry name" value="Family A G protein-coupled receptor-like"/>
    <property type="match status" value="1"/>
</dbReference>
<dbReference type="InterPro" id="IPR019425">
    <property type="entry name" value="7TM_GPCR_serpentine_rcpt_Srt"/>
</dbReference>